<evidence type="ECO:0000313" key="1">
    <source>
        <dbReference type="EMBL" id="PKU39221.1"/>
    </source>
</evidence>
<gene>
    <name evidence="1" type="ORF">llap_10473</name>
</gene>
<reference evidence="2" key="1">
    <citation type="submission" date="2017-11" db="EMBL/GenBank/DDBJ databases">
        <authorList>
            <person name="Lima N.C."/>
            <person name="Parody-Merino A.M."/>
            <person name="Battley P.F."/>
            <person name="Fidler A.E."/>
            <person name="Prosdocimi F."/>
        </authorList>
    </citation>
    <scope>NUCLEOTIDE SEQUENCE [LARGE SCALE GENOMIC DNA]</scope>
</reference>
<dbReference type="PANTHER" id="PTHR33332">
    <property type="entry name" value="REVERSE TRANSCRIPTASE DOMAIN-CONTAINING PROTEIN"/>
    <property type="match status" value="1"/>
</dbReference>
<name>A0A2I0TZL8_LIMLA</name>
<dbReference type="OrthoDB" id="10056483at2759"/>
<organism evidence="1 2">
    <name type="scientific">Limosa lapponica baueri</name>
    <dbReference type="NCBI Taxonomy" id="1758121"/>
    <lineage>
        <taxon>Eukaryota</taxon>
        <taxon>Metazoa</taxon>
        <taxon>Chordata</taxon>
        <taxon>Craniata</taxon>
        <taxon>Vertebrata</taxon>
        <taxon>Euteleostomi</taxon>
        <taxon>Archelosauria</taxon>
        <taxon>Archosauria</taxon>
        <taxon>Dinosauria</taxon>
        <taxon>Saurischia</taxon>
        <taxon>Theropoda</taxon>
        <taxon>Coelurosauria</taxon>
        <taxon>Aves</taxon>
        <taxon>Neognathae</taxon>
        <taxon>Neoaves</taxon>
        <taxon>Charadriiformes</taxon>
        <taxon>Scolopacidae</taxon>
        <taxon>Limosa</taxon>
    </lineage>
</organism>
<keyword evidence="1" id="KW-0695">RNA-directed DNA polymerase</keyword>
<proteinExistence type="predicted"/>
<reference evidence="2" key="2">
    <citation type="submission" date="2017-12" db="EMBL/GenBank/DDBJ databases">
        <title>Genome sequence of the Bar-tailed Godwit (Limosa lapponica baueri).</title>
        <authorList>
            <person name="Lima N.C.B."/>
            <person name="Parody-Merino A.M."/>
            <person name="Battley P.F."/>
            <person name="Fidler A.E."/>
            <person name="Prosdocimi F."/>
        </authorList>
    </citation>
    <scope>NUCLEOTIDE SEQUENCE [LARGE SCALE GENOMIC DNA]</scope>
</reference>
<dbReference type="EMBL" id="KZ506538">
    <property type="protein sequence ID" value="PKU39221.1"/>
    <property type="molecule type" value="Genomic_DNA"/>
</dbReference>
<dbReference type="GO" id="GO:0003964">
    <property type="term" value="F:RNA-directed DNA polymerase activity"/>
    <property type="evidence" value="ECO:0007669"/>
    <property type="project" value="UniProtKB-KW"/>
</dbReference>
<evidence type="ECO:0000313" key="2">
    <source>
        <dbReference type="Proteomes" id="UP000233556"/>
    </source>
</evidence>
<dbReference type="Proteomes" id="UP000233556">
    <property type="component" value="Unassembled WGS sequence"/>
</dbReference>
<keyword evidence="2" id="KW-1185">Reference proteome</keyword>
<accession>A0A2I0TZL8</accession>
<keyword evidence="1" id="KW-0808">Transferase</keyword>
<dbReference type="AlphaFoldDB" id="A0A2I0TZL8"/>
<sequence length="138" mass="15666">MERTLRRFADDTKLGGVVDTPEGCAVIQRVLDRLECWAERNLMKFNKGKCRVLHLGRNNLKNQYKLGADLLESSSEEKDLGVLVDNRMTMSQQCALVAKKVNGILGCIKKSVTSRLREVILPLYSALVRPHLEYCVQF</sequence>
<protein>
    <submittedName>
        <fullName evidence="1">Rna-directed dna polymerase from mobile element jockey-like</fullName>
    </submittedName>
</protein>
<keyword evidence="1" id="KW-0548">Nucleotidyltransferase</keyword>